<feature type="transmembrane region" description="Helical" evidence="5">
    <location>
        <begin position="47"/>
        <end position="69"/>
    </location>
</feature>
<dbReference type="InterPro" id="IPR006008">
    <property type="entry name" value="YciB"/>
</dbReference>
<evidence type="ECO:0000313" key="7">
    <source>
        <dbReference type="Proteomes" id="UP000240811"/>
    </source>
</evidence>
<keyword evidence="5" id="KW-0997">Cell inner membrane</keyword>
<dbReference type="PANTHER" id="PTHR36917:SF1">
    <property type="entry name" value="INNER MEMBRANE-SPANNING PROTEIN YCIB"/>
    <property type="match status" value="1"/>
</dbReference>
<comment type="caution">
    <text evidence="6">The sequence shown here is derived from an EMBL/GenBank/DDBJ whole genome shotgun (WGS) entry which is preliminary data.</text>
</comment>
<evidence type="ECO:0000256" key="2">
    <source>
        <dbReference type="ARBA" id="ARBA00022692"/>
    </source>
</evidence>
<reference evidence="7" key="1">
    <citation type="submission" date="2018-02" db="EMBL/GenBank/DDBJ databases">
        <title>Genome sequence of Candidatus Liberibacter europaeus.</title>
        <authorList>
            <person name="Frampton R.A."/>
            <person name="Thompson S.M."/>
            <person name="David C."/>
            <person name="Addison S.M."/>
            <person name="Smith G.R."/>
        </authorList>
    </citation>
    <scope>NUCLEOTIDE SEQUENCE [LARGE SCALE GENOMIC DNA]</scope>
</reference>
<feature type="transmembrane region" description="Helical" evidence="5">
    <location>
        <begin position="145"/>
        <end position="162"/>
    </location>
</feature>
<dbReference type="HAMAP" id="MF_00189">
    <property type="entry name" value="YciB"/>
    <property type="match status" value="1"/>
</dbReference>
<comment type="function">
    <text evidence="5">Plays a role in cell envelope biogenesis, maintenance of cell envelope integrity and membrane homeostasis.</text>
</comment>
<evidence type="ECO:0000313" key="6">
    <source>
        <dbReference type="EMBL" id="PTL86511.1"/>
    </source>
</evidence>
<evidence type="ECO:0000256" key="4">
    <source>
        <dbReference type="ARBA" id="ARBA00023136"/>
    </source>
</evidence>
<feature type="transmembrane region" description="Helical" evidence="5">
    <location>
        <begin position="105"/>
        <end position="125"/>
    </location>
</feature>
<accession>A0A2T4VXM1</accession>
<comment type="similarity">
    <text evidence="5">Belongs to the YciB family.</text>
</comment>
<evidence type="ECO:0000256" key="5">
    <source>
        <dbReference type="HAMAP-Rule" id="MF_00189"/>
    </source>
</evidence>
<protein>
    <recommendedName>
        <fullName evidence="5">Inner membrane-spanning protein YciB</fullName>
    </recommendedName>
</protein>
<keyword evidence="3 5" id="KW-1133">Transmembrane helix</keyword>
<keyword evidence="2 5" id="KW-0812">Transmembrane</keyword>
<dbReference type="Proteomes" id="UP000240811">
    <property type="component" value="Unassembled WGS sequence"/>
</dbReference>
<dbReference type="EMBL" id="PSQJ01000002">
    <property type="protein sequence ID" value="PTL86511.1"/>
    <property type="molecule type" value="Genomic_DNA"/>
</dbReference>
<organism evidence="6 7">
    <name type="scientific">Candidatus Liberibacter europaeus</name>
    <dbReference type="NCBI Taxonomy" id="744859"/>
    <lineage>
        <taxon>Bacteria</taxon>
        <taxon>Pseudomonadati</taxon>
        <taxon>Pseudomonadota</taxon>
        <taxon>Alphaproteobacteria</taxon>
        <taxon>Hyphomicrobiales</taxon>
        <taxon>Rhizobiaceae</taxon>
        <taxon>Liberibacter</taxon>
    </lineage>
</organism>
<proteinExistence type="inferred from homology"/>
<evidence type="ECO:0000256" key="3">
    <source>
        <dbReference type="ARBA" id="ARBA00022989"/>
    </source>
</evidence>
<comment type="subcellular location">
    <subcellularLocation>
        <location evidence="5">Cell inner membrane</location>
        <topology evidence="5">Multi-pass membrane protein</topology>
    </subcellularLocation>
</comment>
<dbReference type="PANTHER" id="PTHR36917">
    <property type="entry name" value="INTRACELLULAR SEPTATION PROTEIN A-RELATED"/>
    <property type="match status" value="1"/>
</dbReference>
<feature type="transmembrane region" description="Helical" evidence="5">
    <location>
        <begin position="12"/>
        <end position="35"/>
    </location>
</feature>
<dbReference type="AlphaFoldDB" id="A0A2T4VXM1"/>
<dbReference type="Pfam" id="PF04279">
    <property type="entry name" value="IspA"/>
    <property type="match status" value="1"/>
</dbReference>
<gene>
    <name evidence="5" type="primary">yciB</name>
    <name evidence="6" type="ORF">C4617_01425</name>
</gene>
<name>A0A2T4VXM1_9HYPH</name>
<sequence>MKLSPSKNKCVSFLLEFGPLIVFWLFNYYGQNLLIHYPILSNFGEGIFLSTVFFVIATGLSLLISWFLFHEISKISLISGIFVIILGSLTVWFRDERFIKIKPTILYCLFSAILFIGYVFGKNFLRLFLFKIIRLDGAGWDKLTVRWAVFFLFLAFLNELVWRNFSTEMWITFKTIGIFPIVLVFGIAQVNLMNKHAVSSKEDYD</sequence>
<dbReference type="NCBIfam" id="NF001323">
    <property type="entry name" value="PRK00259.1-1"/>
    <property type="match status" value="1"/>
</dbReference>
<keyword evidence="1 5" id="KW-1003">Cell membrane</keyword>
<feature type="transmembrane region" description="Helical" evidence="5">
    <location>
        <begin position="75"/>
        <end position="93"/>
    </location>
</feature>
<evidence type="ECO:0000256" key="1">
    <source>
        <dbReference type="ARBA" id="ARBA00022475"/>
    </source>
</evidence>
<keyword evidence="4 5" id="KW-0472">Membrane</keyword>
<feature type="transmembrane region" description="Helical" evidence="5">
    <location>
        <begin position="169"/>
        <end position="190"/>
    </location>
</feature>
<dbReference type="GO" id="GO:0005886">
    <property type="term" value="C:plasma membrane"/>
    <property type="evidence" value="ECO:0007669"/>
    <property type="project" value="UniProtKB-SubCell"/>
</dbReference>